<keyword evidence="3" id="KW-1185">Reference proteome</keyword>
<dbReference type="AlphaFoldDB" id="A0A226EJZ8"/>
<dbReference type="Proteomes" id="UP000198287">
    <property type="component" value="Unassembled WGS sequence"/>
</dbReference>
<protein>
    <submittedName>
        <fullName evidence="2">Uncharacterized protein</fullName>
    </submittedName>
</protein>
<dbReference type="OrthoDB" id="8293118at2759"/>
<feature type="signal peptide" evidence="1">
    <location>
        <begin position="1"/>
        <end position="19"/>
    </location>
</feature>
<name>A0A226EJZ8_FOLCA</name>
<evidence type="ECO:0000256" key="1">
    <source>
        <dbReference type="SAM" id="SignalP"/>
    </source>
</evidence>
<comment type="caution">
    <text evidence="2">The sequence shown here is derived from an EMBL/GenBank/DDBJ whole genome shotgun (WGS) entry which is preliminary data.</text>
</comment>
<sequence>MEFSTKLFIVLVIAASATATSIGLSAPRIFSQESKGVVTNITRCGGYGTPIQLRITECEGRCSFTPGRVYNIEYDMIPSSASTSLSLACDLVFNGTPLRLFEAEIANSSVQPGLMYTVKFSIVPNDILSGQTVKLRAIIYHTDNRLLEICVETECDILDLPL</sequence>
<dbReference type="OMA" id="ICVETEC"/>
<keyword evidence="1" id="KW-0732">Signal</keyword>
<proteinExistence type="predicted"/>
<dbReference type="EMBL" id="LNIX01000003">
    <property type="protein sequence ID" value="OXA57962.1"/>
    <property type="molecule type" value="Genomic_DNA"/>
</dbReference>
<dbReference type="Gene3D" id="2.60.40.770">
    <property type="match status" value="1"/>
</dbReference>
<evidence type="ECO:0000313" key="2">
    <source>
        <dbReference type="EMBL" id="OXA57962.1"/>
    </source>
</evidence>
<feature type="chain" id="PRO_5013302432" evidence="1">
    <location>
        <begin position="20"/>
        <end position="162"/>
    </location>
</feature>
<accession>A0A226EJZ8</accession>
<evidence type="ECO:0000313" key="3">
    <source>
        <dbReference type="Proteomes" id="UP000198287"/>
    </source>
</evidence>
<reference evidence="2 3" key="1">
    <citation type="submission" date="2015-12" db="EMBL/GenBank/DDBJ databases">
        <title>The genome of Folsomia candida.</title>
        <authorList>
            <person name="Faddeeva A."/>
            <person name="Derks M.F."/>
            <person name="Anvar Y."/>
            <person name="Smit S."/>
            <person name="Van Straalen N."/>
            <person name="Roelofs D."/>
        </authorList>
    </citation>
    <scope>NUCLEOTIDE SEQUENCE [LARGE SCALE GENOMIC DNA]</scope>
    <source>
        <strain evidence="2 3">VU population</strain>
        <tissue evidence="2">Whole body</tissue>
    </source>
</reference>
<gene>
    <name evidence="2" type="ORF">Fcan01_06653</name>
</gene>
<organism evidence="2 3">
    <name type="scientific">Folsomia candida</name>
    <name type="common">Springtail</name>
    <dbReference type="NCBI Taxonomy" id="158441"/>
    <lineage>
        <taxon>Eukaryota</taxon>
        <taxon>Metazoa</taxon>
        <taxon>Ecdysozoa</taxon>
        <taxon>Arthropoda</taxon>
        <taxon>Hexapoda</taxon>
        <taxon>Collembola</taxon>
        <taxon>Entomobryomorpha</taxon>
        <taxon>Isotomoidea</taxon>
        <taxon>Isotomidae</taxon>
        <taxon>Proisotominae</taxon>
        <taxon>Folsomia</taxon>
    </lineage>
</organism>